<proteinExistence type="predicted"/>
<dbReference type="SUPFAM" id="SSF51412">
    <property type="entry name" value="Inosine monophosphate dehydrogenase (IMPDH)"/>
    <property type="match status" value="1"/>
</dbReference>
<keyword evidence="1" id="KW-0285">Flavoprotein</keyword>
<dbReference type="PANTHER" id="PTHR32332">
    <property type="entry name" value="2-NITROPROPANE DIOXYGENASE"/>
    <property type="match status" value="1"/>
</dbReference>
<evidence type="ECO:0000313" key="4">
    <source>
        <dbReference type="EMBL" id="GAG33641.1"/>
    </source>
</evidence>
<sequence length="241" mass="24939">AGMGGVAMAELTAAVSNAGGLGVIGGAMLTADGLREEIRKVKDMTDKPFAVDLLLAEGMPGLAEQIEAVYAEGVPVFASGLGNPAPYAAEMHGRGMKIIAVVGNVRNARRCAEGGTDIIVAQGHEGGGHTGRIATLALVPQVVDAVKPLPVVAAGGIADGRGLVAALALGACGIWVGTRFVATQEAFGHLNYKNKIVESSEEGTVITKAFTGKTCRVIRNKYADDWLGREDEIKPFPFQLM</sequence>
<keyword evidence="2" id="KW-0288">FMN</keyword>
<dbReference type="PANTHER" id="PTHR32332:SF20">
    <property type="entry name" value="2-NITROPROPANE DIOXYGENASE-LIKE PROTEIN"/>
    <property type="match status" value="1"/>
</dbReference>
<evidence type="ECO:0000256" key="3">
    <source>
        <dbReference type="ARBA" id="ARBA00023002"/>
    </source>
</evidence>
<gene>
    <name evidence="4" type="ORF">S01H1_74036</name>
</gene>
<dbReference type="EMBL" id="BARS01049497">
    <property type="protein sequence ID" value="GAG33641.1"/>
    <property type="molecule type" value="Genomic_DNA"/>
</dbReference>
<dbReference type="CDD" id="cd04730">
    <property type="entry name" value="NPD_like"/>
    <property type="match status" value="1"/>
</dbReference>
<feature type="non-terminal residue" evidence="4">
    <location>
        <position position="241"/>
    </location>
</feature>
<organism evidence="4">
    <name type="scientific">marine sediment metagenome</name>
    <dbReference type="NCBI Taxonomy" id="412755"/>
    <lineage>
        <taxon>unclassified sequences</taxon>
        <taxon>metagenomes</taxon>
        <taxon>ecological metagenomes</taxon>
    </lineage>
</organism>
<dbReference type="InterPro" id="IPR013785">
    <property type="entry name" value="Aldolase_TIM"/>
</dbReference>
<reference evidence="4" key="1">
    <citation type="journal article" date="2014" name="Front. Microbiol.">
        <title>High frequency of phylogenetically diverse reductive dehalogenase-homologous genes in deep subseafloor sedimentary metagenomes.</title>
        <authorList>
            <person name="Kawai M."/>
            <person name="Futagami T."/>
            <person name="Toyoda A."/>
            <person name="Takaki Y."/>
            <person name="Nishi S."/>
            <person name="Hori S."/>
            <person name="Arai W."/>
            <person name="Tsubouchi T."/>
            <person name="Morono Y."/>
            <person name="Uchiyama I."/>
            <person name="Ito T."/>
            <person name="Fujiyama A."/>
            <person name="Inagaki F."/>
            <person name="Takami H."/>
        </authorList>
    </citation>
    <scope>NUCLEOTIDE SEQUENCE</scope>
    <source>
        <strain evidence="4">Expedition CK06-06</strain>
    </source>
</reference>
<evidence type="ECO:0000256" key="2">
    <source>
        <dbReference type="ARBA" id="ARBA00022643"/>
    </source>
</evidence>
<evidence type="ECO:0000256" key="1">
    <source>
        <dbReference type="ARBA" id="ARBA00022630"/>
    </source>
</evidence>
<accession>X0Y9U8</accession>
<dbReference type="Pfam" id="PF03060">
    <property type="entry name" value="NMO"/>
    <property type="match status" value="1"/>
</dbReference>
<dbReference type="AlphaFoldDB" id="X0Y9U8"/>
<dbReference type="GO" id="GO:0018580">
    <property type="term" value="F:nitronate monooxygenase activity"/>
    <property type="evidence" value="ECO:0007669"/>
    <property type="project" value="InterPro"/>
</dbReference>
<protein>
    <submittedName>
        <fullName evidence="4">Uncharacterized protein</fullName>
    </submittedName>
</protein>
<keyword evidence="3" id="KW-0560">Oxidoreductase</keyword>
<dbReference type="InterPro" id="IPR004136">
    <property type="entry name" value="NMO"/>
</dbReference>
<name>X0Y9U8_9ZZZZ</name>
<dbReference type="Gene3D" id="3.20.20.70">
    <property type="entry name" value="Aldolase class I"/>
    <property type="match status" value="1"/>
</dbReference>
<feature type="non-terminal residue" evidence="4">
    <location>
        <position position="1"/>
    </location>
</feature>
<comment type="caution">
    <text evidence="4">The sequence shown here is derived from an EMBL/GenBank/DDBJ whole genome shotgun (WGS) entry which is preliminary data.</text>
</comment>